<evidence type="ECO:0000313" key="5">
    <source>
        <dbReference type="EMBL" id="KAJ5243003.1"/>
    </source>
</evidence>
<dbReference type="PANTHER" id="PTHR15157">
    <property type="entry name" value="UV RADIATION RESISTANCE-ASSOCIATED GENE PROTEIN"/>
    <property type="match status" value="1"/>
</dbReference>
<dbReference type="GO" id="GO:0032991">
    <property type="term" value="C:protein-containing complex"/>
    <property type="evidence" value="ECO:0007669"/>
    <property type="project" value="UniProtKB-ARBA"/>
</dbReference>
<dbReference type="GO" id="GO:0000149">
    <property type="term" value="F:SNARE binding"/>
    <property type="evidence" value="ECO:0007669"/>
    <property type="project" value="TreeGrafter"/>
</dbReference>
<name>A0A9W9PEX7_PENCI</name>
<proteinExistence type="inferred from homology"/>
<dbReference type="GO" id="GO:0000323">
    <property type="term" value="C:lytic vacuole"/>
    <property type="evidence" value="ECO:0007669"/>
    <property type="project" value="TreeGrafter"/>
</dbReference>
<dbReference type="GO" id="GO:0005768">
    <property type="term" value="C:endosome"/>
    <property type="evidence" value="ECO:0007669"/>
    <property type="project" value="TreeGrafter"/>
</dbReference>
<dbReference type="InterPro" id="IPR018791">
    <property type="entry name" value="UV_resistance/autophagy_Atg14"/>
</dbReference>
<evidence type="ECO:0000256" key="4">
    <source>
        <dbReference type="SAM" id="MobiDB-lite"/>
    </source>
</evidence>
<evidence type="ECO:0000256" key="1">
    <source>
        <dbReference type="ARBA" id="ARBA00009574"/>
    </source>
</evidence>
<protein>
    <recommendedName>
        <fullName evidence="2">Autophagy-related protein 14</fullName>
    </recommendedName>
</protein>
<dbReference type="GO" id="GO:0035493">
    <property type="term" value="P:SNARE complex assembly"/>
    <property type="evidence" value="ECO:0007669"/>
    <property type="project" value="TreeGrafter"/>
</dbReference>
<comment type="similarity">
    <text evidence="1">Belongs to the ATG14 family.</text>
</comment>
<dbReference type="RefSeq" id="XP_056506007.1">
    <property type="nucleotide sequence ID" value="XM_056640250.1"/>
</dbReference>
<dbReference type="Proteomes" id="UP001147733">
    <property type="component" value="Unassembled WGS sequence"/>
</dbReference>
<dbReference type="AlphaFoldDB" id="A0A9W9PEX7"/>
<dbReference type="EMBL" id="JAPQKT010000001">
    <property type="protein sequence ID" value="KAJ5243003.1"/>
    <property type="molecule type" value="Genomic_DNA"/>
</dbReference>
<accession>A0A9W9PEX7</accession>
<evidence type="ECO:0000256" key="2">
    <source>
        <dbReference type="ARBA" id="ARBA00013807"/>
    </source>
</evidence>
<feature type="compositionally biased region" description="Polar residues" evidence="4">
    <location>
        <begin position="64"/>
        <end position="90"/>
    </location>
</feature>
<keyword evidence="3" id="KW-0175">Coiled coil</keyword>
<reference evidence="5" key="2">
    <citation type="journal article" date="2023" name="IMA Fungus">
        <title>Comparative genomic study of the Penicillium genus elucidates a diverse pangenome and 15 lateral gene transfer events.</title>
        <authorList>
            <person name="Petersen C."/>
            <person name="Sorensen T."/>
            <person name="Nielsen M.R."/>
            <person name="Sondergaard T.E."/>
            <person name="Sorensen J.L."/>
            <person name="Fitzpatrick D.A."/>
            <person name="Frisvad J.C."/>
            <person name="Nielsen K.L."/>
        </authorList>
    </citation>
    <scope>NUCLEOTIDE SEQUENCE</scope>
    <source>
        <strain evidence="5">IBT 23319</strain>
    </source>
</reference>
<comment type="caution">
    <text evidence="5">The sequence shown here is derived from an EMBL/GenBank/DDBJ whole genome shotgun (WGS) entry which is preliminary data.</text>
</comment>
<reference evidence="5" key="1">
    <citation type="submission" date="2022-11" db="EMBL/GenBank/DDBJ databases">
        <authorList>
            <person name="Petersen C."/>
        </authorList>
    </citation>
    <scope>NUCLEOTIDE SEQUENCE</scope>
    <source>
        <strain evidence="5">IBT 23319</strain>
    </source>
</reference>
<feature type="region of interest" description="Disordered" evidence="4">
    <location>
        <begin position="44"/>
        <end position="128"/>
    </location>
</feature>
<sequence length="624" mass="70015">MESTGDVDTAPGQDAGVRRGAPFLYPWNRRLRNVIGIWVRNLDVTPPATRGRGRTIDDDDIPNSLKSPSKFLAQNDSQTLHQSRSYSDLKSSGREDGYLENQKQKKPELGPSRRRSLLPWNDPNPRSRQEKLAGIVKNRMADTFFTIHADGMEEPLYISETIKRSTNPSFQFFDLNASWPLVCRLDTIIIKLWVQTDNMTQFHLLVELKQNLRYLQFLGKSLDNFHQPLPTNCLVFHLTDGVYANLTEIPPLEKPFDGVSRRTLVEGTVLPTSSYDQMTKMVNLDLVLQDALSTTRNIETQIGETVQKNEAEFGLMSKAAAAKERCNSIKGLVDAQRKIVQKTLKRREDIKASLLYRRTAMEHGRAVMDKEQTHLPDAKEKLAHSEQLLKHTHEDTKGQIRRIAEDLMNVYPIEPIPEQTLGFTIRGLELPNSSSNGFGDADPKTISAALGYAAHLVHLLSFYLSVVIPYPITPSSSASLVRDPVSKDLSQRVFPLYPVGGDYKFGYGVFLLNKNIEFLLNKQGIRVLDIRQTLPNLKYLIYVLTSVTQEIPARKTGGIRGLFTGRYTPNLSRRNSADSAVSGELIQPHKPSDGLVPRMSELTLKGAAKTPINAAGPSLSQRMT</sequence>
<organism evidence="5 6">
    <name type="scientific">Penicillium citrinum</name>
    <dbReference type="NCBI Taxonomy" id="5077"/>
    <lineage>
        <taxon>Eukaryota</taxon>
        <taxon>Fungi</taxon>
        <taxon>Dikarya</taxon>
        <taxon>Ascomycota</taxon>
        <taxon>Pezizomycotina</taxon>
        <taxon>Eurotiomycetes</taxon>
        <taxon>Eurotiomycetidae</taxon>
        <taxon>Eurotiales</taxon>
        <taxon>Aspergillaceae</taxon>
        <taxon>Penicillium</taxon>
    </lineage>
</organism>
<dbReference type="Pfam" id="PF10186">
    <property type="entry name" value="ATG14"/>
    <property type="match status" value="1"/>
</dbReference>
<gene>
    <name evidence="5" type="ORF">N7469_001330</name>
</gene>
<dbReference type="GeneID" id="81379417"/>
<feature type="compositionally biased region" description="Basic and acidic residues" evidence="4">
    <location>
        <begin position="91"/>
        <end position="108"/>
    </location>
</feature>
<dbReference type="PANTHER" id="PTHR15157:SF5">
    <property type="entry name" value="UV RADIATION RESISTANCE-ASSOCIATED GENE PROTEIN"/>
    <property type="match status" value="1"/>
</dbReference>
<keyword evidence="6" id="KW-1185">Reference proteome</keyword>
<dbReference type="OrthoDB" id="72772at2759"/>
<evidence type="ECO:0000256" key="3">
    <source>
        <dbReference type="ARBA" id="ARBA00023054"/>
    </source>
</evidence>
<feature type="region of interest" description="Disordered" evidence="4">
    <location>
        <begin position="1"/>
        <end position="20"/>
    </location>
</feature>
<evidence type="ECO:0000313" key="6">
    <source>
        <dbReference type="Proteomes" id="UP001147733"/>
    </source>
</evidence>